<dbReference type="NCBIfam" id="TIGR03083">
    <property type="entry name" value="maleylpyruvate isomerase family mycothiol-dependent enzyme"/>
    <property type="match status" value="1"/>
</dbReference>
<name>A0ABW6WG68_9ACTN</name>
<feature type="domain" description="Mycothiol-dependent maleylpyruvate isomerase metal-binding" evidence="2">
    <location>
        <begin position="11"/>
        <end position="148"/>
    </location>
</feature>
<dbReference type="InterPro" id="IPR017517">
    <property type="entry name" value="Maleyloyr_isom"/>
</dbReference>
<evidence type="ECO:0000256" key="1">
    <source>
        <dbReference type="SAM" id="MobiDB-lite"/>
    </source>
</evidence>
<dbReference type="RefSeq" id="WP_063713537.1">
    <property type="nucleotide sequence ID" value="NZ_JBIAZU010000004.1"/>
</dbReference>
<sequence>MSTPSDHVTALRASVARFCDSVPGLTDPMVRAASLLPGWSRGHVLSHVARSADSRRGLLETARHGRVGRQYPSDDERDREIEEGACRAPAQIRQDVVEALDRLLTAVAEHPAELWDAPGEWLGMGLRPVHRVVPSMRREVEYHHVDLAAGYGPGDWPADFVSAQLERVTKSFGERPDAGAFTVRLPGRDLPVGSGGDLVVAGDPAPLLAWLTGRGDGSELRTSPARPLPALPPLS</sequence>
<organism evidence="3 4">
    <name type="scientific">Paractinoplanes globisporus</name>
    <dbReference type="NCBI Taxonomy" id="113565"/>
    <lineage>
        <taxon>Bacteria</taxon>
        <taxon>Bacillati</taxon>
        <taxon>Actinomycetota</taxon>
        <taxon>Actinomycetes</taxon>
        <taxon>Micromonosporales</taxon>
        <taxon>Micromonosporaceae</taxon>
        <taxon>Paractinoplanes</taxon>
    </lineage>
</organism>
<protein>
    <submittedName>
        <fullName evidence="3">Maleylpyruvate isomerase family mycothiol-dependent enzyme</fullName>
    </submittedName>
</protein>
<evidence type="ECO:0000313" key="4">
    <source>
        <dbReference type="Proteomes" id="UP001602245"/>
    </source>
</evidence>
<dbReference type="GO" id="GO:0016853">
    <property type="term" value="F:isomerase activity"/>
    <property type="evidence" value="ECO:0007669"/>
    <property type="project" value="UniProtKB-KW"/>
</dbReference>
<dbReference type="InterPro" id="IPR036527">
    <property type="entry name" value="SCP2_sterol-bd_dom_sf"/>
</dbReference>
<comment type="caution">
    <text evidence="3">The sequence shown here is derived from an EMBL/GenBank/DDBJ whole genome shotgun (WGS) entry which is preliminary data.</text>
</comment>
<evidence type="ECO:0000313" key="3">
    <source>
        <dbReference type="EMBL" id="MFF5292028.1"/>
    </source>
</evidence>
<dbReference type="Proteomes" id="UP001602245">
    <property type="component" value="Unassembled WGS sequence"/>
</dbReference>
<dbReference type="Gene3D" id="3.30.1050.20">
    <property type="match status" value="1"/>
</dbReference>
<dbReference type="Pfam" id="PF11716">
    <property type="entry name" value="MDMPI_N"/>
    <property type="match status" value="1"/>
</dbReference>
<reference evidence="3 4" key="1">
    <citation type="submission" date="2024-10" db="EMBL/GenBank/DDBJ databases">
        <title>The Natural Products Discovery Center: Release of the First 8490 Sequenced Strains for Exploring Actinobacteria Biosynthetic Diversity.</title>
        <authorList>
            <person name="Kalkreuter E."/>
            <person name="Kautsar S.A."/>
            <person name="Yang D."/>
            <person name="Bader C.D."/>
            <person name="Teijaro C.N."/>
            <person name="Fluegel L."/>
            <person name="Davis C.M."/>
            <person name="Simpson J.R."/>
            <person name="Lauterbach L."/>
            <person name="Steele A.D."/>
            <person name="Gui C."/>
            <person name="Meng S."/>
            <person name="Li G."/>
            <person name="Viehrig K."/>
            <person name="Ye F."/>
            <person name="Su P."/>
            <person name="Kiefer A.F."/>
            <person name="Nichols A."/>
            <person name="Cepeda A.J."/>
            <person name="Yan W."/>
            <person name="Fan B."/>
            <person name="Jiang Y."/>
            <person name="Adhikari A."/>
            <person name="Zheng C.-J."/>
            <person name="Schuster L."/>
            <person name="Cowan T.M."/>
            <person name="Smanski M.J."/>
            <person name="Chevrette M.G."/>
            <person name="De Carvalho L.P.S."/>
            <person name="Shen B."/>
        </authorList>
    </citation>
    <scope>NUCLEOTIDE SEQUENCE [LARGE SCALE GENOMIC DNA]</scope>
    <source>
        <strain evidence="3 4">NPDC000087</strain>
    </source>
</reference>
<feature type="compositionally biased region" description="Pro residues" evidence="1">
    <location>
        <begin position="226"/>
        <end position="235"/>
    </location>
</feature>
<proteinExistence type="predicted"/>
<dbReference type="InterPro" id="IPR034660">
    <property type="entry name" value="DinB/YfiT-like"/>
</dbReference>
<dbReference type="SUPFAM" id="SSF55718">
    <property type="entry name" value="SCP-like"/>
    <property type="match status" value="1"/>
</dbReference>
<dbReference type="InterPro" id="IPR024344">
    <property type="entry name" value="MDMPI_metal-binding"/>
</dbReference>
<dbReference type="SUPFAM" id="SSF109854">
    <property type="entry name" value="DinB/YfiT-like putative metalloenzymes"/>
    <property type="match status" value="1"/>
</dbReference>
<evidence type="ECO:0000259" key="2">
    <source>
        <dbReference type="Pfam" id="PF11716"/>
    </source>
</evidence>
<keyword evidence="3" id="KW-0413">Isomerase</keyword>
<gene>
    <name evidence="3" type="ORF">ACFY35_21520</name>
</gene>
<accession>A0ABW6WG68</accession>
<dbReference type="Gene3D" id="1.20.120.450">
    <property type="entry name" value="dinb family like domain"/>
    <property type="match status" value="1"/>
</dbReference>
<keyword evidence="4" id="KW-1185">Reference proteome</keyword>
<feature type="region of interest" description="Disordered" evidence="1">
    <location>
        <begin position="216"/>
        <end position="235"/>
    </location>
</feature>
<dbReference type="EMBL" id="JBIAZU010000004">
    <property type="protein sequence ID" value="MFF5292028.1"/>
    <property type="molecule type" value="Genomic_DNA"/>
</dbReference>